<dbReference type="PANTHER" id="PTHR31299">
    <property type="entry name" value="ESTERASE, PUTATIVE (AFU_ORTHOLOGUE AFUA_1G05850)-RELATED"/>
    <property type="match status" value="1"/>
</dbReference>
<feature type="compositionally biased region" description="Polar residues" evidence="1">
    <location>
        <begin position="85"/>
        <end position="98"/>
    </location>
</feature>
<keyword evidence="4" id="KW-1185">Reference proteome</keyword>
<evidence type="ECO:0000256" key="1">
    <source>
        <dbReference type="SAM" id="MobiDB-lite"/>
    </source>
</evidence>
<dbReference type="Pfam" id="PF05139">
    <property type="entry name" value="Erythro_esteras"/>
    <property type="match status" value="1"/>
</dbReference>
<dbReference type="GO" id="GO:0046677">
    <property type="term" value="P:response to antibiotic"/>
    <property type="evidence" value="ECO:0007669"/>
    <property type="project" value="InterPro"/>
</dbReference>
<feature type="signal peptide" evidence="2">
    <location>
        <begin position="1"/>
        <end position="18"/>
    </location>
</feature>
<feature type="region of interest" description="Disordered" evidence="1">
    <location>
        <begin position="137"/>
        <end position="170"/>
    </location>
</feature>
<organism evidence="3 4">
    <name type="scientific">Bombardia bombarda</name>
    <dbReference type="NCBI Taxonomy" id="252184"/>
    <lineage>
        <taxon>Eukaryota</taxon>
        <taxon>Fungi</taxon>
        <taxon>Dikarya</taxon>
        <taxon>Ascomycota</taxon>
        <taxon>Pezizomycotina</taxon>
        <taxon>Sordariomycetes</taxon>
        <taxon>Sordariomycetidae</taxon>
        <taxon>Sordariales</taxon>
        <taxon>Lasiosphaeriaceae</taxon>
        <taxon>Bombardia</taxon>
    </lineage>
</organism>
<feature type="compositionally biased region" description="Basic and acidic residues" evidence="1">
    <location>
        <begin position="142"/>
        <end position="153"/>
    </location>
</feature>
<comment type="caution">
    <text evidence="3">The sequence shown here is derived from an EMBL/GenBank/DDBJ whole genome shotgun (WGS) entry which is preliminary data.</text>
</comment>
<feature type="compositionally biased region" description="Polar residues" evidence="1">
    <location>
        <begin position="154"/>
        <end position="170"/>
    </location>
</feature>
<dbReference type="EMBL" id="JAULSR010000001">
    <property type="protein sequence ID" value="KAK0635980.1"/>
    <property type="molecule type" value="Genomic_DNA"/>
</dbReference>
<accession>A0AA39XLS8</accession>
<protein>
    <submittedName>
        <fullName evidence="3">Erythromycin esterase-domain-containing protein</fullName>
    </submittedName>
</protein>
<dbReference type="InterPro" id="IPR052036">
    <property type="entry name" value="Hydrolase/PRTase-associated"/>
</dbReference>
<feature type="region of interest" description="Disordered" evidence="1">
    <location>
        <begin position="85"/>
        <end position="117"/>
    </location>
</feature>
<dbReference type="Gene3D" id="3.40.1660.10">
    <property type="entry name" value="EreA-like (biosynthetic domain)"/>
    <property type="match status" value="1"/>
</dbReference>
<dbReference type="InterPro" id="IPR007815">
    <property type="entry name" value="Emycin_Estase"/>
</dbReference>
<dbReference type="Gene3D" id="3.30.1870.10">
    <property type="entry name" value="EreA-like, domain 2"/>
    <property type="match status" value="1"/>
</dbReference>
<keyword evidence="2" id="KW-0732">Signal</keyword>
<gene>
    <name evidence="3" type="ORF">B0T17DRAFT_503477</name>
</gene>
<dbReference type="SUPFAM" id="SSF159501">
    <property type="entry name" value="EreA/ChaN-like"/>
    <property type="match status" value="1"/>
</dbReference>
<evidence type="ECO:0000313" key="3">
    <source>
        <dbReference type="EMBL" id="KAK0635980.1"/>
    </source>
</evidence>
<feature type="compositionally biased region" description="Low complexity" evidence="1">
    <location>
        <begin position="99"/>
        <end position="112"/>
    </location>
</feature>
<dbReference type="Proteomes" id="UP001174934">
    <property type="component" value="Unassembled WGS sequence"/>
</dbReference>
<dbReference type="CDD" id="cd14728">
    <property type="entry name" value="Ere-like"/>
    <property type="match status" value="1"/>
</dbReference>
<name>A0AA39XLS8_9PEZI</name>
<proteinExistence type="predicted"/>
<dbReference type="AlphaFoldDB" id="A0AA39XLS8"/>
<evidence type="ECO:0000256" key="2">
    <source>
        <dbReference type="SAM" id="SignalP"/>
    </source>
</evidence>
<sequence>MQLSTIFTVMTAITAASAYTKPKANDNSVYITHGQSVGGGPKTFVALSGKTSNSSYCTGTNFGKIPSGCNNLNTVFLSRLPANFSSPKVSNQTSTADLNSPNTPSTATSPTSQRAGCIQLRNMHKVKRRMSEIAVQHLSRTHSHDRDHSHDHNPPTTTPQDHEPQPSTTDLLRANVTPFHSISDAGDTFARSFDSFGAGNTKILMIGDASHGTSEFYAARAQITRYMIQHHGFNIVAVEADWPDADAVDRYVRHRGGVGPPASVEPEGVARKAGREPAFMRFPTWMWRNVEVQEFVEWLRDWNKSHGAKKDAVGFYGLDLYSLRTSMQAVIEYLDHVDKGMADTARERYRKLITWAQDPHEYGLEALVSGFKGYEDDAVRMLKELLDKRLEYSSVTWDGIEYHGCEQNAILVKDAEHYYREMYYAHNESWNLRDRHMFETLLRVLKHRGHKSKAIVWAHNSHIGDARATSMGWLRGEFNVGQLCKAMFGDRALSIGCSTYTGTVAAAMRWGADMSVMHVKPALPNSYEHLMHATGIKNFVLDLRHRHCDKELRKALMEKRLERFIGVIYAPETERQSHYSFAVLPEQLDGLVWFEETRYVGALEVHQPRTPLEFGETWPFGV</sequence>
<dbReference type="PANTHER" id="PTHR31299:SF0">
    <property type="entry name" value="ESTERASE, PUTATIVE (AFU_ORTHOLOGUE AFUA_1G05850)-RELATED"/>
    <property type="match status" value="1"/>
</dbReference>
<evidence type="ECO:0000313" key="4">
    <source>
        <dbReference type="Proteomes" id="UP001174934"/>
    </source>
</evidence>
<feature type="chain" id="PRO_5041457153" evidence="2">
    <location>
        <begin position="19"/>
        <end position="622"/>
    </location>
</feature>
<reference evidence="3" key="1">
    <citation type="submission" date="2023-06" db="EMBL/GenBank/DDBJ databases">
        <title>Genome-scale phylogeny and comparative genomics of the fungal order Sordariales.</title>
        <authorList>
            <consortium name="Lawrence Berkeley National Laboratory"/>
            <person name="Hensen N."/>
            <person name="Bonometti L."/>
            <person name="Westerberg I."/>
            <person name="Brannstrom I.O."/>
            <person name="Guillou S."/>
            <person name="Cros-Aarteil S."/>
            <person name="Calhoun S."/>
            <person name="Haridas S."/>
            <person name="Kuo A."/>
            <person name="Mondo S."/>
            <person name="Pangilinan J."/>
            <person name="Riley R."/>
            <person name="LaButti K."/>
            <person name="Andreopoulos B."/>
            <person name="Lipzen A."/>
            <person name="Chen C."/>
            <person name="Yanf M."/>
            <person name="Daum C."/>
            <person name="Ng V."/>
            <person name="Clum A."/>
            <person name="Steindorff A."/>
            <person name="Ohm R."/>
            <person name="Martin F."/>
            <person name="Silar P."/>
            <person name="Natvig D."/>
            <person name="Lalanne C."/>
            <person name="Gautier V."/>
            <person name="Ament-velasquez S.L."/>
            <person name="Kruys A."/>
            <person name="Hutchinson M.I."/>
            <person name="Powell A.J."/>
            <person name="Barry K."/>
            <person name="Miller A.N."/>
            <person name="Grigoriev I.V."/>
            <person name="Debuchy R."/>
            <person name="Gladieux P."/>
            <person name="Thoren M.H."/>
            <person name="Johannesson H."/>
        </authorList>
    </citation>
    <scope>NUCLEOTIDE SEQUENCE</scope>
    <source>
        <strain evidence="3">SMH3391-2</strain>
    </source>
</reference>